<organism evidence="6">
    <name type="scientific">hydrothermal vent metagenome</name>
    <dbReference type="NCBI Taxonomy" id="652676"/>
    <lineage>
        <taxon>unclassified sequences</taxon>
        <taxon>metagenomes</taxon>
        <taxon>ecological metagenomes</taxon>
    </lineage>
</organism>
<dbReference type="SUPFAM" id="SSF46785">
    <property type="entry name" value="Winged helix' DNA-binding domain"/>
    <property type="match status" value="1"/>
</dbReference>
<dbReference type="PANTHER" id="PTHR30126">
    <property type="entry name" value="HTH-TYPE TRANSCRIPTIONAL REGULATOR"/>
    <property type="match status" value="1"/>
</dbReference>
<proteinExistence type="inferred from homology"/>
<evidence type="ECO:0000256" key="4">
    <source>
        <dbReference type="ARBA" id="ARBA00023163"/>
    </source>
</evidence>
<dbReference type="PROSITE" id="PS50931">
    <property type="entry name" value="HTH_LYSR"/>
    <property type="match status" value="1"/>
</dbReference>
<dbReference type="GO" id="GO:0003700">
    <property type="term" value="F:DNA-binding transcription factor activity"/>
    <property type="evidence" value="ECO:0007669"/>
    <property type="project" value="InterPro"/>
</dbReference>
<evidence type="ECO:0000256" key="1">
    <source>
        <dbReference type="ARBA" id="ARBA00009437"/>
    </source>
</evidence>
<dbReference type="AlphaFoldDB" id="A0A3B1AYI5"/>
<name>A0A3B1AYI5_9ZZZZ</name>
<dbReference type="Gene3D" id="3.40.190.290">
    <property type="match status" value="1"/>
</dbReference>
<dbReference type="Gene3D" id="1.10.10.10">
    <property type="entry name" value="Winged helix-like DNA-binding domain superfamily/Winged helix DNA-binding domain"/>
    <property type="match status" value="1"/>
</dbReference>
<dbReference type="InterPro" id="IPR005119">
    <property type="entry name" value="LysR_subst-bd"/>
</dbReference>
<protein>
    <submittedName>
        <fullName evidence="6">Transcriptional regulator, LysR family</fullName>
    </submittedName>
</protein>
<evidence type="ECO:0000259" key="5">
    <source>
        <dbReference type="PROSITE" id="PS50931"/>
    </source>
</evidence>
<dbReference type="PRINTS" id="PR00039">
    <property type="entry name" value="HTHLYSR"/>
</dbReference>
<dbReference type="CDD" id="cd05466">
    <property type="entry name" value="PBP2_LTTR_substrate"/>
    <property type="match status" value="1"/>
</dbReference>
<dbReference type="EMBL" id="UOFY01000066">
    <property type="protein sequence ID" value="VAX11146.1"/>
    <property type="molecule type" value="Genomic_DNA"/>
</dbReference>
<dbReference type="GO" id="GO:0000976">
    <property type="term" value="F:transcription cis-regulatory region binding"/>
    <property type="evidence" value="ECO:0007669"/>
    <property type="project" value="TreeGrafter"/>
</dbReference>
<keyword evidence="4" id="KW-0804">Transcription</keyword>
<evidence type="ECO:0000256" key="3">
    <source>
        <dbReference type="ARBA" id="ARBA00023125"/>
    </source>
</evidence>
<dbReference type="PANTHER" id="PTHR30126:SF81">
    <property type="entry name" value="HTH-TYPE TRANSCRIPTIONAL REGULATOR ILVY"/>
    <property type="match status" value="1"/>
</dbReference>
<dbReference type="InterPro" id="IPR036390">
    <property type="entry name" value="WH_DNA-bd_sf"/>
</dbReference>
<evidence type="ECO:0000256" key="2">
    <source>
        <dbReference type="ARBA" id="ARBA00023015"/>
    </source>
</evidence>
<accession>A0A3B1AYI5</accession>
<dbReference type="FunFam" id="1.10.10.10:FF:000001">
    <property type="entry name" value="LysR family transcriptional regulator"/>
    <property type="match status" value="1"/>
</dbReference>
<evidence type="ECO:0000313" key="6">
    <source>
        <dbReference type="EMBL" id="VAX11146.1"/>
    </source>
</evidence>
<gene>
    <name evidence="6" type="ORF">MNBD_GAMMA25-1631</name>
</gene>
<sequence>MDITNLQAFIAVTETGSFSRASEHIHITQPAVSKRIAALESTLETKLFDRIGRQVTLTEGGRVLLPRAHQILLEIEDSRRLLGNLSKQVGGALKMATSHHIGLHHLAPVLRQFSARYPAVELDLHFMESEEACKVIHHGDLELGVITLPLETDTDLNIQRLWPDPLAVVVGKPHPLYSRVPDSLADLLVHPAILPERGTYTRELIEKAINETITVRMSTNYMETIKMLVSVGMGWSVLPRTMLSNELRVIEIDELKIQRELGVVWHAQRTLSNAAKKMIEVLSV</sequence>
<comment type="similarity">
    <text evidence="1">Belongs to the LysR transcriptional regulatory family.</text>
</comment>
<feature type="domain" description="HTH lysR-type" evidence="5">
    <location>
        <begin position="1"/>
        <end position="58"/>
    </location>
</feature>
<dbReference type="Pfam" id="PF03466">
    <property type="entry name" value="LysR_substrate"/>
    <property type="match status" value="1"/>
</dbReference>
<dbReference type="SUPFAM" id="SSF53850">
    <property type="entry name" value="Periplasmic binding protein-like II"/>
    <property type="match status" value="1"/>
</dbReference>
<keyword evidence="3" id="KW-0238">DNA-binding</keyword>
<dbReference type="Pfam" id="PF00126">
    <property type="entry name" value="HTH_1"/>
    <property type="match status" value="1"/>
</dbReference>
<keyword evidence="2" id="KW-0805">Transcription regulation</keyword>
<reference evidence="6" key="1">
    <citation type="submission" date="2018-06" db="EMBL/GenBank/DDBJ databases">
        <authorList>
            <person name="Zhirakovskaya E."/>
        </authorList>
    </citation>
    <scope>NUCLEOTIDE SEQUENCE</scope>
</reference>
<dbReference type="InterPro" id="IPR036388">
    <property type="entry name" value="WH-like_DNA-bd_sf"/>
</dbReference>
<dbReference type="InterPro" id="IPR000847">
    <property type="entry name" value="LysR_HTH_N"/>
</dbReference>